<organism evidence="1 2">
    <name type="scientific">Xenopus laevis</name>
    <name type="common">African clawed frog</name>
    <dbReference type="NCBI Taxonomy" id="8355"/>
    <lineage>
        <taxon>Eukaryota</taxon>
        <taxon>Metazoa</taxon>
        <taxon>Chordata</taxon>
        <taxon>Craniata</taxon>
        <taxon>Vertebrata</taxon>
        <taxon>Euteleostomi</taxon>
        <taxon>Amphibia</taxon>
        <taxon>Batrachia</taxon>
        <taxon>Anura</taxon>
        <taxon>Pipoidea</taxon>
        <taxon>Pipidae</taxon>
        <taxon>Xenopodinae</taxon>
        <taxon>Xenopus</taxon>
        <taxon>Xenopus</taxon>
    </lineage>
</organism>
<dbReference type="AlphaFoldDB" id="A0A974C0A3"/>
<dbReference type="EMBL" id="CM004482">
    <property type="protein sequence ID" value="OCT64177.1"/>
    <property type="molecule type" value="Genomic_DNA"/>
</dbReference>
<proteinExistence type="predicted"/>
<dbReference type="Proteomes" id="UP000694892">
    <property type="component" value="Chromosome 9_10L"/>
</dbReference>
<reference evidence="2" key="1">
    <citation type="journal article" date="2016" name="Nature">
        <title>Genome evolution in the allotetraploid frog Xenopus laevis.</title>
        <authorList>
            <person name="Session A.M."/>
            <person name="Uno Y."/>
            <person name="Kwon T."/>
            <person name="Chapman J.A."/>
            <person name="Toyoda A."/>
            <person name="Takahashi S."/>
            <person name="Fukui A."/>
            <person name="Hikosaka A."/>
            <person name="Suzuki A."/>
            <person name="Kondo M."/>
            <person name="van Heeringen S.J."/>
            <person name="Quigley I."/>
            <person name="Heinz S."/>
            <person name="Ogino H."/>
            <person name="Ochi H."/>
            <person name="Hellsten U."/>
            <person name="Lyons J.B."/>
            <person name="Simakov O."/>
            <person name="Putnam N."/>
            <person name="Stites J."/>
            <person name="Kuroki Y."/>
            <person name="Tanaka T."/>
            <person name="Michiue T."/>
            <person name="Watanabe M."/>
            <person name="Bogdanovic O."/>
            <person name="Lister R."/>
            <person name="Georgiou G."/>
            <person name="Paranjpe S.S."/>
            <person name="van Kruijsbergen I."/>
            <person name="Shu S."/>
            <person name="Carlson J."/>
            <person name="Kinoshita T."/>
            <person name="Ohta Y."/>
            <person name="Mawaribuchi S."/>
            <person name="Jenkins J."/>
            <person name="Grimwood J."/>
            <person name="Schmutz J."/>
            <person name="Mitros T."/>
            <person name="Mozaffari S.V."/>
            <person name="Suzuki Y."/>
            <person name="Haramoto Y."/>
            <person name="Yamamoto T.S."/>
            <person name="Takagi C."/>
            <person name="Heald R."/>
            <person name="Miller K."/>
            <person name="Haudenschild C."/>
            <person name="Kitzman J."/>
            <person name="Nakayama T."/>
            <person name="Izutsu Y."/>
            <person name="Robert J."/>
            <person name="Fortriede J."/>
            <person name="Burns K."/>
            <person name="Lotay V."/>
            <person name="Karimi K."/>
            <person name="Yasuoka Y."/>
            <person name="Dichmann D.S."/>
            <person name="Flajnik M.F."/>
            <person name="Houston D.W."/>
            <person name="Shendure J."/>
            <person name="DuPasquier L."/>
            <person name="Vize P.D."/>
            <person name="Zorn A.M."/>
            <person name="Ito M."/>
            <person name="Marcotte E.M."/>
            <person name="Wallingford J.B."/>
            <person name="Ito Y."/>
            <person name="Asashima M."/>
            <person name="Ueno N."/>
            <person name="Matsuda Y."/>
            <person name="Veenstra G.J."/>
            <person name="Fujiyama A."/>
            <person name="Harland R.M."/>
            <person name="Taira M."/>
            <person name="Rokhsar D.S."/>
        </authorList>
    </citation>
    <scope>NUCLEOTIDE SEQUENCE [LARGE SCALE GENOMIC DNA]</scope>
    <source>
        <strain evidence="2">J</strain>
    </source>
</reference>
<evidence type="ECO:0000313" key="1">
    <source>
        <dbReference type="EMBL" id="OCT64177.1"/>
    </source>
</evidence>
<protein>
    <submittedName>
        <fullName evidence="1">Uncharacterized protein</fullName>
    </submittedName>
</protein>
<evidence type="ECO:0000313" key="2">
    <source>
        <dbReference type="Proteomes" id="UP000694892"/>
    </source>
</evidence>
<name>A0A974C0A3_XENLA</name>
<accession>A0A974C0A3</accession>
<sequence>MLEQISQLIGIIKGRLGIVKHLQGYRQSNSGYFVRLGKQTTAFHCAYNNTDCSRAKYITHSSIELKG</sequence>
<gene>
    <name evidence="1" type="ORF">XELAEV_18045278mg</name>
</gene>